<sequence length="406" mass="44354">MSPPEDHARAQAGFNRLRTWLLEEAAPLWSTAGVDADGLFEELIGLDGRPVSAPRRARVQPRQLYALTVARRLGASIDQALLQRGLRAFLARYVRSDGLVRTLIDADGRVLDDRAALYDQAFVLLALANLRALVGPPAEASAIALREAIFTAFRHADAGFWSMDPPPAELLSNPHMHLLEACLAWMEAGGDPQWAQAAEAIVRLALDRFIDPMCGGALKEFFADGWAPAMGQPGRVVEPGHQFEWAWLLLRWSRLASGRPHVLAARVAAMRLIRIGEERGVDPVRNVALNGLLDDFSRFDGEARLWPQTERIKAWALAASQVGGPWWDTVAMAIEGLELYLQTSTPGLWFDRMTVGGALVEAPAPASSFYHIVCAIETLGHALDEAARDGDEASSGPRALPIQRTA</sequence>
<dbReference type="Pfam" id="PF07221">
    <property type="entry name" value="GlcNAc_2-epim"/>
    <property type="match status" value="1"/>
</dbReference>
<feature type="region of interest" description="Disordered" evidence="3">
    <location>
        <begin position="387"/>
        <end position="406"/>
    </location>
</feature>
<reference evidence="4 5" key="1">
    <citation type="submission" date="2017-08" db="EMBL/GenBank/DDBJ databases">
        <title>Infants hospitalized years apart are colonized by the same room-sourced microbial strains.</title>
        <authorList>
            <person name="Brooks B."/>
            <person name="Olm M.R."/>
            <person name="Firek B.A."/>
            <person name="Baker R."/>
            <person name="Thomas B.C."/>
            <person name="Morowitz M.J."/>
            <person name="Banfield J.F."/>
        </authorList>
    </citation>
    <scope>NUCLEOTIDE SEQUENCE [LARGE SCALE GENOMIC DNA]</scope>
    <source>
        <strain evidence="4">S2_003_000_R2_4</strain>
    </source>
</reference>
<gene>
    <name evidence="4" type="ORF">DI526_06810</name>
</gene>
<keyword evidence="2 4" id="KW-0413">Isomerase</keyword>
<accession>A0A2W5VJH0</accession>
<dbReference type="AlphaFoldDB" id="A0A2W5VJH0"/>
<dbReference type="InterPro" id="IPR008928">
    <property type="entry name" value="6-hairpin_glycosidase_sf"/>
</dbReference>
<organism evidence="4 5">
    <name type="scientific">Caulobacter segnis</name>
    <dbReference type="NCBI Taxonomy" id="88688"/>
    <lineage>
        <taxon>Bacteria</taxon>
        <taxon>Pseudomonadati</taxon>
        <taxon>Pseudomonadota</taxon>
        <taxon>Alphaproteobacteria</taxon>
        <taxon>Caulobacterales</taxon>
        <taxon>Caulobacteraceae</taxon>
        <taxon>Caulobacter</taxon>
    </lineage>
</organism>
<evidence type="ECO:0000313" key="5">
    <source>
        <dbReference type="Proteomes" id="UP000249393"/>
    </source>
</evidence>
<dbReference type="RefSeq" id="WP_304275825.1">
    <property type="nucleotide sequence ID" value="NZ_QFQZ01000015.1"/>
</dbReference>
<dbReference type="Gene3D" id="1.50.10.10">
    <property type="match status" value="1"/>
</dbReference>
<dbReference type="GO" id="GO:0005975">
    <property type="term" value="P:carbohydrate metabolic process"/>
    <property type="evidence" value="ECO:0007669"/>
    <property type="project" value="InterPro"/>
</dbReference>
<comment type="similarity">
    <text evidence="1">Belongs to the N-acylglucosamine 2-epimerase family.</text>
</comment>
<dbReference type="SUPFAM" id="SSF48208">
    <property type="entry name" value="Six-hairpin glycosidases"/>
    <property type="match status" value="1"/>
</dbReference>
<evidence type="ECO:0000256" key="3">
    <source>
        <dbReference type="SAM" id="MobiDB-lite"/>
    </source>
</evidence>
<proteinExistence type="inferred from homology"/>
<dbReference type="InterPro" id="IPR012341">
    <property type="entry name" value="6hp_glycosidase-like_sf"/>
</dbReference>
<dbReference type="GO" id="GO:0016853">
    <property type="term" value="F:isomerase activity"/>
    <property type="evidence" value="ECO:0007669"/>
    <property type="project" value="UniProtKB-KW"/>
</dbReference>
<dbReference type="Proteomes" id="UP000249393">
    <property type="component" value="Unassembled WGS sequence"/>
</dbReference>
<evidence type="ECO:0000256" key="1">
    <source>
        <dbReference type="ARBA" id="ARBA00008558"/>
    </source>
</evidence>
<evidence type="ECO:0000256" key="2">
    <source>
        <dbReference type="ARBA" id="ARBA00023235"/>
    </source>
</evidence>
<comment type="caution">
    <text evidence="4">The sequence shown here is derived from an EMBL/GenBank/DDBJ whole genome shotgun (WGS) entry which is preliminary data.</text>
</comment>
<dbReference type="InterPro" id="IPR010819">
    <property type="entry name" value="AGE/CE"/>
</dbReference>
<protein>
    <submittedName>
        <fullName evidence="4">Mannose-6-phosphate isomerase</fullName>
    </submittedName>
</protein>
<dbReference type="EMBL" id="QFQZ01000015">
    <property type="protein sequence ID" value="PZR35465.1"/>
    <property type="molecule type" value="Genomic_DNA"/>
</dbReference>
<evidence type="ECO:0000313" key="4">
    <source>
        <dbReference type="EMBL" id="PZR35465.1"/>
    </source>
</evidence>
<dbReference type="PANTHER" id="PTHR15108">
    <property type="entry name" value="N-ACYLGLUCOSAMINE-2-EPIMERASE"/>
    <property type="match status" value="1"/>
</dbReference>
<name>A0A2W5VJH0_9CAUL</name>